<proteinExistence type="predicted"/>
<dbReference type="Proteomes" id="UP000242414">
    <property type="component" value="Unassembled WGS sequence"/>
</dbReference>
<feature type="compositionally biased region" description="Low complexity" evidence="1">
    <location>
        <begin position="329"/>
        <end position="378"/>
    </location>
</feature>
<feature type="region of interest" description="Disordered" evidence="1">
    <location>
        <begin position="296"/>
        <end position="378"/>
    </location>
</feature>
<evidence type="ECO:0008006" key="3">
    <source>
        <dbReference type="Google" id="ProtNLM"/>
    </source>
</evidence>
<dbReference type="VEuPathDB" id="FungiDB:BCV72DRAFT_337718"/>
<name>A0A1X0QVT5_RHIZD</name>
<evidence type="ECO:0000256" key="1">
    <source>
        <dbReference type="SAM" id="MobiDB-lite"/>
    </source>
</evidence>
<organism evidence="2">
    <name type="scientific">Rhizopus microsporus var. microsporus</name>
    <dbReference type="NCBI Taxonomy" id="86635"/>
    <lineage>
        <taxon>Eukaryota</taxon>
        <taxon>Fungi</taxon>
        <taxon>Fungi incertae sedis</taxon>
        <taxon>Mucoromycota</taxon>
        <taxon>Mucoromycotina</taxon>
        <taxon>Mucoromycetes</taxon>
        <taxon>Mucorales</taxon>
        <taxon>Mucorineae</taxon>
        <taxon>Rhizopodaceae</taxon>
        <taxon>Rhizopus</taxon>
    </lineage>
</organism>
<protein>
    <recommendedName>
        <fullName evidence="3">Retrotransposon gag domain-containing protein</fullName>
    </recommendedName>
</protein>
<dbReference type="OrthoDB" id="2275032at2759"/>
<sequence length="378" mass="44491">MAFFNGQIALANNNRTPIIEFHGYEGEDFRHFQEVLESYLGLNNVTNEARKLTILKAQLRGPAKIYYEKELIRNNPDITFGLVIAELKSHYITPELIQNYELEFNEMYQGEQKHPRVFLARLREAADLAEINNEAIIESRFRAGLLREIKQFCIQSSSNTLKDWLNHAEGWWDANRPRKIAMYDNPFIPRNANQALIYQEKPQHHHAHNNYNHNIELVDATQPTVYITPANGTLYSNQLTTMDTSGRHTQYNQFTPMDVSDRHVQYNAPYPNNRVNNQQELVELIQQTIRLELNNQCQQPNRNYNRYNRNNYNNGNNSNYYKDRYGRYGNDYQNNNNADYGNNNYHNNRNTHNGSNNNNKNNDQHSSQQQPYNQQPKN</sequence>
<reference evidence="2" key="1">
    <citation type="journal article" date="2016" name="Proc. Natl. Acad. Sci. U.S.A.">
        <title>Lipid metabolic changes in an early divergent fungus govern the establishment of a mutualistic symbiosis with endobacteria.</title>
        <authorList>
            <person name="Lastovetsky O.A."/>
            <person name="Gaspar M.L."/>
            <person name="Mondo S.J."/>
            <person name="LaButti K.M."/>
            <person name="Sandor L."/>
            <person name="Grigoriev I.V."/>
            <person name="Henry S.A."/>
            <person name="Pawlowska T.E."/>
        </authorList>
    </citation>
    <scope>NUCLEOTIDE SEQUENCE [LARGE SCALE GENOMIC DNA]</scope>
    <source>
        <strain evidence="2">ATCC 52814</strain>
    </source>
</reference>
<dbReference type="EMBL" id="KV921989">
    <property type="protein sequence ID" value="ORE03867.1"/>
    <property type="molecule type" value="Genomic_DNA"/>
</dbReference>
<accession>A0A1X0QVT5</accession>
<evidence type="ECO:0000313" key="2">
    <source>
        <dbReference type="EMBL" id="ORE03867.1"/>
    </source>
</evidence>
<feature type="compositionally biased region" description="Low complexity" evidence="1">
    <location>
        <begin position="296"/>
        <end position="320"/>
    </location>
</feature>
<dbReference type="AlphaFoldDB" id="A0A1X0QVT5"/>
<gene>
    <name evidence="2" type="ORF">BCV72DRAFT_337718</name>
</gene>